<accession>A0ABP7HUS5</accession>
<sequence length="179" mass="19620">MAEDAAGPPQVGETVLLVTVPEAEPLVGRWRQRYDASAAAGVPAHVTVLYPFLERARIDDGVLGDLETLLGAHRAFDVRFRSCARFPDVLYLAPVPDGPFRALTEAVTGRWPEAPPYGGRFAEVVPHLTIAHDQGLSVYDEIEADLTGRLPVTARVSSVRLLVRDGTQWHERAMFPLGR</sequence>
<dbReference type="RefSeq" id="WP_344937807.1">
    <property type="nucleotide sequence ID" value="NZ_BAAAZR010000003.1"/>
</dbReference>
<evidence type="ECO:0000313" key="1">
    <source>
        <dbReference type="EMBL" id="GAA3802872.1"/>
    </source>
</evidence>
<dbReference type="SUPFAM" id="SSF55144">
    <property type="entry name" value="LigT-like"/>
    <property type="match status" value="1"/>
</dbReference>
<dbReference type="InterPro" id="IPR009097">
    <property type="entry name" value="Cyclic_Pdiesterase"/>
</dbReference>
<organism evidence="1 2">
    <name type="scientific">Sphaerisporangium flaviroseum</name>
    <dbReference type="NCBI Taxonomy" id="509199"/>
    <lineage>
        <taxon>Bacteria</taxon>
        <taxon>Bacillati</taxon>
        <taxon>Actinomycetota</taxon>
        <taxon>Actinomycetes</taxon>
        <taxon>Streptosporangiales</taxon>
        <taxon>Streptosporangiaceae</taxon>
        <taxon>Sphaerisporangium</taxon>
    </lineage>
</organism>
<dbReference type="EMBL" id="BAAAZR010000003">
    <property type="protein sequence ID" value="GAA3802872.1"/>
    <property type="molecule type" value="Genomic_DNA"/>
</dbReference>
<dbReference type="GO" id="GO:0016874">
    <property type="term" value="F:ligase activity"/>
    <property type="evidence" value="ECO:0007669"/>
    <property type="project" value="UniProtKB-KW"/>
</dbReference>
<evidence type="ECO:0000313" key="2">
    <source>
        <dbReference type="Proteomes" id="UP001500888"/>
    </source>
</evidence>
<protein>
    <submittedName>
        <fullName evidence="1">2'-5' RNA ligase family protein</fullName>
    </submittedName>
</protein>
<keyword evidence="1" id="KW-0436">Ligase</keyword>
<dbReference type="Pfam" id="PF13563">
    <property type="entry name" value="2_5_RNA_ligase2"/>
    <property type="match status" value="1"/>
</dbReference>
<proteinExistence type="predicted"/>
<reference evidence="2" key="1">
    <citation type="journal article" date="2019" name="Int. J. Syst. Evol. Microbiol.">
        <title>The Global Catalogue of Microorganisms (GCM) 10K type strain sequencing project: providing services to taxonomists for standard genome sequencing and annotation.</title>
        <authorList>
            <consortium name="The Broad Institute Genomics Platform"/>
            <consortium name="The Broad Institute Genome Sequencing Center for Infectious Disease"/>
            <person name="Wu L."/>
            <person name="Ma J."/>
        </authorList>
    </citation>
    <scope>NUCLEOTIDE SEQUENCE [LARGE SCALE GENOMIC DNA]</scope>
    <source>
        <strain evidence="2">JCM 16908</strain>
    </source>
</reference>
<name>A0ABP7HUS5_9ACTN</name>
<comment type="caution">
    <text evidence="1">The sequence shown here is derived from an EMBL/GenBank/DDBJ whole genome shotgun (WGS) entry which is preliminary data.</text>
</comment>
<dbReference type="Gene3D" id="3.90.1140.10">
    <property type="entry name" value="Cyclic phosphodiesterase"/>
    <property type="match status" value="1"/>
</dbReference>
<dbReference type="Proteomes" id="UP001500888">
    <property type="component" value="Unassembled WGS sequence"/>
</dbReference>
<keyword evidence="2" id="KW-1185">Reference proteome</keyword>
<gene>
    <name evidence="1" type="ORF">GCM10022226_23380</name>
</gene>